<evidence type="ECO:0000256" key="3">
    <source>
        <dbReference type="ARBA" id="ARBA00022729"/>
    </source>
</evidence>
<dbReference type="Pfam" id="PF00496">
    <property type="entry name" value="SBP_bac_5"/>
    <property type="match status" value="1"/>
</dbReference>
<dbReference type="PROSITE" id="PS51318">
    <property type="entry name" value="TAT"/>
    <property type="match status" value="1"/>
</dbReference>
<dbReference type="Gene3D" id="3.10.105.10">
    <property type="entry name" value="Dipeptide-binding Protein, Domain 3"/>
    <property type="match status" value="1"/>
</dbReference>
<dbReference type="OrthoDB" id="9803988at2"/>
<reference evidence="6" key="1">
    <citation type="submission" date="2016-10" db="EMBL/GenBank/DDBJ databases">
        <authorList>
            <person name="Varghese N."/>
            <person name="Submissions S."/>
        </authorList>
    </citation>
    <scope>NUCLEOTIDE SEQUENCE [LARGE SCALE GENOMIC DNA]</scope>
    <source>
        <strain evidence="6">CGMCC 1.9108</strain>
    </source>
</reference>
<accession>A0A1G6UQI0</accession>
<evidence type="ECO:0000256" key="1">
    <source>
        <dbReference type="ARBA" id="ARBA00004418"/>
    </source>
</evidence>
<name>A0A1G6UQI0_9RHOB</name>
<feature type="domain" description="Solute-binding protein family 5" evidence="4">
    <location>
        <begin position="108"/>
        <end position="471"/>
    </location>
</feature>
<evidence type="ECO:0000313" key="6">
    <source>
        <dbReference type="Proteomes" id="UP000199628"/>
    </source>
</evidence>
<dbReference type="EMBL" id="FMZV01000007">
    <property type="protein sequence ID" value="SDD42805.1"/>
    <property type="molecule type" value="Genomic_DNA"/>
</dbReference>
<evidence type="ECO:0000313" key="5">
    <source>
        <dbReference type="EMBL" id="SDD42805.1"/>
    </source>
</evidence>
<keyword evidence="3" id="KW-0732">Signal</keyword>
<dbReference type="GO" id="GO:1904680">
    <property type="term" value="F:peptide transmembrane transporter activity"/>
    <property type="evidence" value="ECO:0007669"/>
    <property type="project" value="TreeGrafter"/>
</dbReference>
<proteinExistence type="inferred from homology"/>
<dbReference type="InterPro" id="IPR006311">
    <property type="entry name" value="TAT_signal"/>
</dbReference>
<dbReference type="Gene3D" id="3.40.190.10">
    <property type="entry name" value="Periplasmic binding protein-like II"/>
    <property type="match status" value="1"/>
</dbReference>
<dbReference type="PANTHER" id="PTHR30290:SF38">
    <property type="entry name" value="D,D-DIPEPTIDE-BINDING PERIPLASMIC PROTEIN DDPA-RELATED"/>
    <property type="match status" value="1"/>
</dbReference>
<dbReference type="CDD" id="cd08503">
    <property type="entry name" value="PBP2_NikA_DppA_OppA_like_17"/>
    <property type="match status" value="1"/>
</dbReference>
<dbReference type="SUPFAM" id="SSF53850">
    <property type="entry name" value="Periplasmic binding protein-like II"/>
    <property type="match status" value="1"/>
</dbReference>
<dbReference type="GO" id="GO:0043190">
    <property type="term" value="C:ATP-binding cassette (ABC) transporter complex"/>
    <property type="evidence" value="ECO:0007669"/>
    <property type="project" value="InterPro"/>
</dbReference>
<dbReference type="STRING" id="639004.SAMN04488239_107118"/>
<dbReference type="Proteomes" id="UP000199628">
    <property type="component" value="Unassembled WGS sequence"/>
</dbReference>
<organism evidence="5 6">
    <name type="scientific">Ruegeria marina</name>
    <dbReference type="NCBI Taxonomy" id="639004"/>
    <lineage>
        <taxon>Bacteria</taxon>
        <taxon>Pseudomonadati</taxon>
        <taxon>Pseudomonadota</taxon>
        <taxon>Alphaproteobacteria</taxon>
        <taxon>Rhodobacterales</taxon>
        <taxon>Roseobacteraceae</taxon>
        <taxon>Ruegeria</taxon>
    </lineage>
</organism>
<evidence type="ECO:0000259" key="4">
    <source>
        <dbReference type="Pfam" id="PF00496"/>
    </source>
</evidence>
<dbReference type="InterPro" id="IPR039424">
    <property type="entry name" value="SBP_5"/>
</dbReference>
<dbReference type="GO" id="GO:0015833">
    <property type="term" value="P:peptide transport"/>
    <property type="evidence" value="ECO:0007669"/>
    <property type="project" value="TreeGrafter"/>
</dbReference>
<dbReference type="PANTHER" id="PTHR30290">
    <property type="entry name" value="PERIPLASMIC BINDING COMPONENT OF ABC TRANSPORTER"/>
    <property type="match status" value="1"/>
</dbReference>
<dbReference type="RefSeq" id="WP_093031473.1">
    <property type="nucleotide sequence ID" value="NZ_FMZV01000007.1"/>
</dbReference>
<gene>
    <name evidence="5" type="ORF">SAMN04488239_107118</name>
</gene>
<dbReference type="InterPro" id="IPR000914">
    <property type="entry name" value="SBP_5_dom"/>
</dbReference>
<dbReference type="AlphaFoldDB" id="A0A1G6UQI0"/>
<dbReference type="InterPro" id="IPR030678">
    <property type="entry name" value="Peptide/Ni-bd"/>
</dbReference>
<sequence>MTYLTRTGKPLPDVLLNAAPDTPRDPISRREFLATACSFGASAATAYAMLGLPSPAQAASHAQAGGTVRIQQQLVTMRDPRKFDFNSLATFTRGWLEYLVQYNSDGTFTPILLESWEINADATQYTLNLRKGVKWNNGDDFTADDVAFNIARFCDSGVEGNAMSGKFGVIIDEATGKAMDGTIEIVDTHTVRLNLPRPDISLIAGLADYPAAIVHPSFDELNMLENPVGTGPYLPESYSVGESAALVRNETHNWWNAGNGAFMDRIEFIDFGADPGAHFAGAEADEFDVTYDTEGDFIIAFDALDGWTKHSVDTAATVLARCNQLAEENGKAIYADVRVRRALALAVDNATILELAYNDQGSVAQNHHVSPKHPEYADIGSPVRDAGAALALLEEAGMKDYEFELISLDAAFWKATGDAIAGQLRDAGIKVKRTVYPSSTFWNDWAKYPFSVTNWNHRPFGIQTYALAYKSGAVWSETGFSNADFDALVDQALATPDADARREIMARLERIMVDEGVIIQPYWRALYNHSKSNLKGAEIHISNEMYPQYMYWEA</sequence>
<dbReference type="PIRSF" id="PIRSF002741">
    <property type="entry name" value="MppA"/>
    <property type="match status" value="1"/>
</dbReference>
<protein>
    <submittedName>
        <fullName evidence="5">Peptide/nickel transport system substrate-binding protein</fullName>
    </submittedName>
</protein>
<dbReference type="GO" id="GO:0030288">
    <property type="term" value="C:outer membrane-bounded periplasmic space"/>
    <property type="evidence" value="ECO:0007669"/>
    <property type="project" value="UniProtKB-ARBA"/>
</dbReference>
<comment type="similarity">
    <text evidence="2">Belongs to the bacterial solute-binding protein 5 family.</text>
</comment>
<keyword evidence="6" id="KW-1185">Reference proteome</keyword>
<evidence type="ECO:0000256" key="2">
    <source>
        <dbReference type="ARBA" id="ARBA00005695"/>
    </source>
</evidence>
<comment type="subcellular location">
    <subcellularLocation>
        <location evidence="1">Periplasm</location>
    </subcellularLocation>
</comment>